<sequence>MFFKYVQRNASKNRKNNGLFFGSLVIAIVAFYTLLSLGDQDVMLFLKTMESDAVSRLMLMIPVIYIISLFFVFFLVYFAYRYQLDNRKKEFGLYMMMGMKRNKLFAMLMSETLWNSIISVLIGLPIALLLTEGISLATAKVVGLGIIGHRISFSISAVLGTVIGFVIVQLIAMFFLCVEFSRKEPMQLLQMDSADKQVSIPQKTGWLCFVLGLIFLILAYVVGVIMLRGLDLGIVALILVLGGTGTFLFYHGIGVFIGRRIHQKSSSQSGLFTFTGRQIQENVLHQYKALAISSLLLLMALACVSFGIGIASGRGSADVRTTDFSIEGTEQEVSEALNAEANRKLISTYYPMFLSHMDINTHECSMAGLNTALISQPKTELRNNIIENISNRIDYIISATSYNNLLESIGKEPIRLEKNQVALYTSMKDSRDFIDILNGALKSGAYIEIDNQRYELLNDIYYDNVVADRKITLYSALIVSDENYQNWVTDNNEPFCWNLLLSPDLVKKQGLMQSLLLMEKNLAGTGLEYESYIEGVGRNLFYTVAASYLTIYLGILFMIIANTVIGLKYLIQQRTNKHRYLTLLMFGVNKKELCDSARKQIRLYFFLVLGMAVCSSVFAVWSMFTSFMKLPAGVSASGVILLSGIGFILFVVIEFIYITIVEHASKREILELKVTDRR</sequence>
<evidence type="ECO:0000256" key="6">
    <source>
        <dbReference type="SAM" id="Phobius"/>
    </source>
</evidence>
<dbReference type="PANTHER" id="PTHR46795">
    <property type="entry name" value="ABC TRANSPORTER PERMEASE-RELATED-RELATED"/>
    <property type="match status" value="1"/>
</dbReference>
<comment type="subcellular location">
    <subcellularLocation>
        <location evidence="1">Cell membrane</location>
        <topology evidence="1">Multi-pass membrane protein</topology>
    </subcellularLocation>
</comment>
<feature type="transmembrane region" description="Helical" evidence="6">
    <location>
        <begin position="57"/>
        <end position="80"/>
    </location>
</feature>
<dbReference type="EMBL" id="BRLB01000005">
    <property type="protein sequence ID" value="GKX29725.1"/>
    <property type="molecule type" value="Genomic_DNA"/>
</dbReference>
<feature type="transmembrane region" description="Helical" evidence="6">
    <location>
        <begin position="206"/>
        <end position="227"/>
    </location>
</feature>
<dbReference type="GO" id="GO:0005886">
    <property type="term" value="C:plasma membrane"/>
    <property type="evidence" value="ECO:0007669"/>
    <property type="project" value="UniProtKB-SubCell"/>
</dbReference>
<evidence type="ECO:0000256" key="2">
    <source>
        <dbReference type="ARBA" id="ARBA00022475"/>
    </source>
</evidence>
<keyword evidence="2" id="KW-1003">Cell membrane</keyword>
<dbReference type="Proteomes" id="UP001144256">
    <property type="component" value="Unassembled WGS sequence"/>
</dbReference>
<feature type="transmembrane region" description="Helical" evidence="6">
    <location>
        <begin position="233"/>
        <end position="257"/>
    </location>
</feature>
<feature type="transmembrane region" description="Helical" evidence="6">
    <location>
        <begin position="636"/>
        <end position="660"/>
    </location>
</feature>
<evidence type="ECO:0000256" key="5">
    <source>
        <dbReference type="ARBA" id="ARBA00023136"/>
    </source>
</evidence>
<feature type="transmembrane region" description="Helical" evidence="6">
    <location>
        <begin position="151"/>
        <end position="178"/>
    </location>
</feature>
<proteinExistence type="predicted"/>
<evidence type="ECO:0000259" key="7">
    <source>
        <dbReference type="Pfam" id="PF02687"/>
    </source>
</evidence>
<dbReference type="PANTHER" id="PTHR46795:SF3">
    <property type="entry name" value="ABC TRANSPORTER PERMEASE"/>
    <property type="match status" value="1"/>
</dbReference>
<comment type="caution">
    <text evidence="8">The sequence shown here is derived from an EMBL/GenBank/DDBJ whole genome shotgun (WGS) entry which is preliminary data.</text>
</comment>
<dbReference type="Pfam" id="PF02687">
    <property type="entry name" value="FtsX"/>
    <property type="match status" value="1"/>
</dbReference>
<feature type="transmembrane region" description="Helical" evidence="6">
    <location>
        <begin position="104"/>
        <end position="131"/>
    </location>
</feature>
<dbReference type="AlphaFoldDB" id="A0A9W5Y9F8"/>
<evidence type="ECO:0000313" key="9">
    <source>
        <dbReference type="Proteomes" id="UP001144256"/>
    </source>
</evidence>
<dbReference type="RefSeq" id="WP_281815349.1">
    <property type="nucleotide sequence ID" value="NZ_BRLB01000005.1"/>
</dbReference>
<feature type="transmembrane region" description="Helical" evidence="6">
    <location>
        <begin position="289"/>
        <end position="311"/>
    </location>
</feature>
<keyword evidence="4 6" id="KW-1133">Transmembrane helix</keyword>
<organism evidence="8 9">
    <name type="scientific">Vallitalea longa</name>
    <dbReference type="NCBI Taxonomy" id="2936439"/>
    <lineage>
        <taxon>Bacteria</taxon>
        <taxon>Bacillati</taxon>
        <taxon>Bacillota</taxon>
        <taxon>Clostridia</taxon>
        <taxon>Lachnospirales</taxon>
        <taxon>Vallitaleaceae</taxon>
        <taxon>Vallitalea</taxon>
    </lineage>
</organism>
<feature type="transmembrane region" description="Helical" evidence="6">
    <location>
        <begin position="603"/>
        <end position="624"/>
    </location>
</feature>
<keyword evidence="9" id="KW-1185">Reference proteome</keyword>
<evidence type="ECO:0000256" key="4">
    <source>
        <dbReference type="ARBA" id="ARBA00022989"/>
    </source>
</evidence>
<evidence type="ECO:0000256" key="3">
    <source>
        <dbReference type="ARBA" id="ARBA00022692"/>
    </source>
</evidence>
<name>A0A9W5Y9F8_9FIRM</name>
<accession>A0A9W5Y9F8</accession>
<dbReference type="InterPro" id="IPR003838">
    <property type="entry name" value="ABC3_permease_C"/>
</dbReference>
<gene>
    <name evidence="8" type="ORF">SH1V18_22050</name>
</gene>
<evidence type="ECO:0000313" key="8">
    <source>
        <dbReference type="EMBL" id="GKX29725.1"/>
    </source>
</evidence>
<feature type="transmembrane region" description="Helical" evidence="6">
    <location>
        <begin position="549"/>
        <end position="571"/>
    </location>
</feature>
<feature type="domain" description="ABC3 transporter permease C-terminal" evidence="7">
    <location>
        <begin position="63"/>
        <end position="185"/>
    </location>
</feature>
<feature type="transmembrane region" description="Helical" evidence="6">
    <location>
        <begin position="18"/>
        <end position="37"/>
    </location>
</feature>
<keyword evidence="5 6" id="KW-0472">Membrane</keyword>
<evidence type="ECO:0000256" key="1">
    <source>
        <dbReference type="ARBA" id="ARBA00004651"/>
    </source>
</evidence>
<keyword evidence="3 6" id="KW-0812">Transmembrane</keyword>
<dbReference type="InterPro" id="IPR052536">
    <property type="entry name" value="ABC-4_Integral_Memb_Prot"/>
</dbReference>
<reference evidence="8" key="1">
    <citation type="submission" date="2022-06" db="EMBL/GenBank/DDBJ databases">
        <title>Vallitalea longa sp. nov., an anaerobic bacterium isolated from marine sediment.</title>
        <authorList>
            <person name="Hirano S."/>
            <person name="Terahara T."/>
            <person name="Mori K."/>
            <person name="Hamada M."/>
            <person name="Matsumoto R."/>
            <person name="Kobayashi T."/>
        </authorList>
    </citation>
    <scope>NUCLEOTIDE SEQUENCE</scope>
    <source>
        <strain evidence="8">SH18-1</strain>
    </source>
</reference>
<protein>
    <submittedName>
        <fullName evidence="8">ABC transporter permease</fullName>
    </submittedName>
</protein>